<reference evidence="3 4" key="1">
    <citation type="submission" date="2016-07" db="EMBL/GenBank/DDBJ databases">
        <title>Pervasive Adenine N6-methylation of Active Genes in Fungi.</title>
        <authorList>
            <consortium name="DOE Joint Genome Institute"/>
            <person name="Mondo S.J."/>
            <person name="Dannebaum R.O."/>
            <person name="Kuo R.C."/>
            <person name="Labutti K."/>
            <person name="Haridas S."/>
            <person name="Kuo A."/>
            <person name="Salamov A."/>
            <person name="Ahrendt S.R."/>
            <person name="Lipzen A."/>
            <person name="Sullivan W."/>
            <person name="Andreopoulos W.B."/>
            <person name="Clum A."/>
            <person name="Lindquist E."/>
            <person name="Daum C."/>
            <person name="Ramamoorthy G.K."/>
            <person name="Gryganskyi A."/>
            <person name="Culley D."/>
            <person name="Magnuson J.K."/>
            <person name="James T.Y."/>
            <person name="O'Malley M.A."/>
            <person name="Stajich J.E."/>
            <person name="Spatafora J.W."/>
            <person name="Visel A."/>
            <person name="Grigoriev I.V."/>
        </authorList>
    </citation>
    <scope>NUCLEOTIDE SEQUENCE [LARGE SCALE GENOMIC DNA]</scope>
    <source>
        <strain evidence="3 4">NRRL 3301</strain>
    </source>
</reference>
<name>A0A1X2GCA9_9FUNG</name>
<feature type="domain" description="CHCH" evidence="2">
    <location>
        <begin position="21"/>
        <end position="52"/>
    </location>
</feature>
<dbReference type="OrthoDB" id="5586401at2759"/>
<accession>A0A1X2GCA9</accession>
<evidence type="ECO:0000256" key="1">
    <source>
        <dbReference type="ARBA" id="ARBA00023157"/>
    </source>
</evidence>
<dbReference type="GO" id="GO:0005758">
    <property type="term" value="C:mitochondrial intermembrane space"/>
    <property type="evidence" value="ECO:0007669"/>
    <property type="project" value="InterPro"/>
</dbReference>
<dbReference type="AlphaFoldDB" id="A0A1X2GCA9"/>
<keyword evidence="4" id="KW-1185">Reference proteome</keyword>
<protein>
    <recommendedName>
        <fullName evidence="2">CHCH domain-containing protein</fullName>
    </recommendedName>
</protein>
<evidence type="ECO:0000313" key="3">
    <source>
        <dbReference type="EMBL" id="ORX50479.1"/>
    </source>
</evidence>
<dbReference type="PANTHER" id="PTHR13639:SF2">
    <property type="entry name" value="CYTOCHROME C OXIDASE ASSEMBLY FACTOR 4 HOMOLOG, MITOCHONDRIAL"/>
    <property type="match status" value="1"/>
</dbReference>
<organism evidence="3 4">
    <name type="scientific">Hesseltinella vesiculosa</name>
    <dbReference type="NCBI Taxonomy" id="101127"/>
    <lineage>
        <taxon>Eukaryota</taxon>
        <taxon>Fungi</taxon>
        <taxon>Fungi incertae sedis</taxon>
        <taxon>Mucoromycota</taxon>
        <taxon>Mucoromycotina</taxon>
        <taxon>Mucoromycetes</taxon>
        <taxon>Mucorales</taxon>
        <taxon>Cunninghamellaceae</taxon>
        <taxon>Hesseltinella</taxon>
    </lineage>
</organism>
<keyword evidence="1" id="KW-1015">Disulfide bond</keyword>
<dbReference type="STRING" id="101127.A0A1X2GCA9"/>
<dbReference type="GO" id="GO:0033617">
    <property type="term" value="P:mitochondrial respiratory chain complex IV assembly"/>
    <property type="evidence" value="ECO:0007669"/>
    <property type="project" value="InterPro"/>
</dbReference>
<proteinExistence type="predicted"/>
<dbReference type="InterPro" id="IPR039870">
    <property type="entry name" value="Coa4-like"/>
</dbReference>
<dbReference type="InterPro" id="IPR010625">
    <property type="entry name" value="CHCH"/>
</dbReference>
<comment type="caution">
    <text evidence="3">The sequence shown here is derived from an EMBL/GenBank/DDBJ whole genome shotgun (WGS) entry which is preliminary data.</text>
</comment>
<dbReference type="PANTHER" id="PTHR13639">
    <property type="entry name" value="CYTOCHROME C OXIDASE ASSEMBLY FACTOR 4 HOMOLOG, MITOCHONDRIAL"/>
    <property type="match status" value="1"/>
</dbReference>
<dbReference type="Proteomes" id="UP000242146">
    <property type="component" value="Unassembled WGS sequence"/>
</dbReference>
<evidence type="ECO:0000259" key="2">
    <source>
        <dbReference type="Pfam" id="PF06747"/>
    </source>
</evidence>
<gene>
    <name evidence="3" type="ORF">DM01DRAFT_1308184</name>
</gene>
<dbReference type="Pfam" id="PF06747">
    <property type="entry name" value="CHCH"/>
    <property type="match status" value="1"/>
</dbReference>
<sequence length="72" mass="8529">MTDSTDDEKDPYDLRIEKTGCAKENEALLLCYYDKHDWRLCQEEMKRFRACYTANVHNAGSHELKQSEQLDK</sequence>
<evidence type="ECO:0000313" key="4">
    <source>
        <dbReference type="Proteomes" id="UP000242146"/>
    </source>
</evidence>
<dbReference type="EMBL" id="MCGT01000023">
    <property type="protein sequence ID" value="ORX50479.1"/>
    <property type="molecule type" value="Genomic_DNA"/>
</dbReference>